<evidence type="ECO:0000313" key="2">
    <source>
        <dbReference type="EMBL" id="TCP58668.1"/>
    </source>
</evidence>
<reference evidence="2 3" key="1">
    <citation type="submission" date="2019-03" db="EMBL/GenBank/DDBJ databases">
        <title>Genomic Encyclopedia of Type Strains, Phase IV (KMG-IV): sequencing the most valuable type-strain genomes for metagenomic binning, comparative biology and taxonomic classification.</title>
        <authorList>
            <person name="Goeker M."/>
        </authorList>
    </citation>
    <scope>NUCLEOTIDE SEQUENCE [LARGE SCALE GENOMIC DNA]</scope>
    <source>
        <strain evidence="2 3">DSM 11170</strain>
    </source>
</reference>
<feature type="coiled-coil region" evidence="1">
    <location>
        <begin position="24"/>
        <end position="51"/>
    </location>
</feature>
<comment type="caution">
    <text evidence="2">The sequence shown here is derived from an EMBL/GenBank/DDBJ whole genome shotgun (WGS) entry which is preliminary data.</text>
</comment>
<keyword evidence="3" id="KW-1185">Reference proteome</keyword>
<keyword evidence="1" id="KW-0175">Coiled coil</keyword>
<evidence type="ECO:0000313" key="3">
    <source>
        <dbReference type="Proteomes" id="UP000294813"/>
    </source>
</evidence>
<gene>
    <name evidence="2" type="ORF">EDD73_1552</name>
</gene>
<name>A0A4R2R9D2_9FIRM</name>
<organism evidence="2 3">
    <name type="scientific">Heliophilum fasciatum</name>
    <dbReference type="NCBI Taxonomy" id="35700"/>
    <lineage>
        <taxon>Bacteria</taxon>
        <taxon>Bacillati</taxon>
        <taxon>Bacillota</taxon>
        <taxon>Clostridia</taxon>
        <taxon>Eubacteriales</taxon>
        <taxon>Heliobacteriaceae</taxon>
        <taxon>Heliophilum</taxon>
    </lineage>
</organism>
<proteinExistence type="predicted"/>
<accession>A0A4R2R9D2</accession>
<evidence type="ECO:0000256" key="1">
    <source>
        <dbReference type="SAM" id="Coils"/>
    </source>
</evidence>
<dbReference type="EMBL" id="SLXT01000055">
    <property type="protein sequence ID" value="TCP58668.1"/>
    <property type="molecule type" value="Genomic_DNA"/>
</dbReference>
<dbReference type="Proteomes" id="UP000294813">
    <property type="component" value="Unassembled WGS sequence"/>
</dbReference>
<sequence length="55" mass="6526">MNHGADVLLKLINDKRREASQLLLARKLNQAITASREVDQLREEYYRLKNNGRFR</sequence>
<protein>
    <submittedName>
        <fullName evidence="2">Uncharacterized protein</fullName>
    </submittedName>
</protein>
<dbReference type="AlphaFoldDB" id="A0A4R2R9D2"/>